<gene>
    <name evidence="1" type="ORF">MLD38_030203</name>
</gene>
<sequence length="114" mass="12723">MESTKGKEMTASIFAEILPPRLEDAGLEDCALPPESIQEAFMKAAFAVKSRASSLLSPSTEESDLVSVRYRKDCPIMSLVRMCRNGGIVLVGLRREEAEIPVETWQPPRWLREA</sequence>
<keyword evidence="2" id="KW-1185">Reference proteome</keyword>
<dbReference type="EMBL" id="CM042888">
    <property type="protein sequence ID" value="KAI4324746.1"/>
    <property type="molecule type" value="Genomic_DNA"/>
</dbReference>
<organism evidence="1 2">
    <name type="scientific">Melastoma candidum</name>
    <dbReference type="NCBI Taxonomy" id="119954"/>
    <lineage>
        <taxon>Eukaryota</taxon>
        <taxon>Viridiplantae</taxon>
        <taxon>Streptophyta</taxon>
        <taxon>Embryophyta</taxon>
        <taxon>Tracheophyta</taxon>
        <taxon>Spermatophyta</taxon>
        <taxon>Magnoliopsida</taxon>
        <taxon>eudicotyledons</taxon>
        <taxon>Gunneridae</taxon>
        <taxon>Pentapetalae</taxon>
        <taxon>rosids</taxon>
        <taxon>malvids</taxon>
        <taxon>Myrtales</taxon>
        <taxon>Melastomataceae</taxon>
        <taxon>Melastomatoideae</taxon>
        <taxon>Melastomateae</taxon>
        <taxon>Melastoma</taxon>
    </lineage>
</organism>
<name>A0ACB9MM75_9MYRT</name>
<reference evidence="2" key="1">
    <citation type="journal article" date="2023" name="Front. Plant Sci.">
        <title>Chromosomal-level genome assembly of Melastoma candidum provides insights into trichome evolution.</title>
        <authorList>
            <person name="Zhong Y."/>
            <person name="Wu W."/>
            <person name="Sun C."/>
            <person name="Zou P."/>
            <person name="Liu Y."/>
            <person name="Dai S."/>
            <person name="Zhou R."/>
        </authorList>
    </citation>
    <scope>NUCLEOTIDE SEQUENCE [LARGE SCALE GENOMIC DNA]</scope>
</reference>
<comment type="caution">
    <text evidence="1">The sequence shown here is derived from an EMBL/GenBank/DDBJ whole genome shotgun (WGS) entry which is preliminary data.</text>
</comment>
<protein>
    <submittedName>
        <fullName evidence="1">Uncharacterized protein</fullName>
    </submittedName>
</protein>
<accession>A0ACB9MM75</accession>
<dbReference type="Proteomes" id="UP001057402">
    <property type="component" value="Chromosome 9"/>
</dbReference>
<evidence type="ECO:0000313" key="1">
    <source>
        <dbReference type="EMBL" id="KAI4324746.1"/>
    </source>
</evidence>
<proteinExistence type="predicted"/>
<evidence type="ECO:0000313" key="2">
    <source>
        <dbReference type="Proteomes" id="UP001057402"/>
    </source>
</evidence>